<dbReference type="EMBL" id="CP017675">
    <property type="protein sequence ID" value="APB32865.1"/>
    <property type="molecule type" value="Genomic_DNA"/>
</dbReference>
<dbReference type="Pfam" id="PF13483">
    <property type="entry name" value="Lactamase_B_3"/>
    <property type="match status" value="1"/>
</dbReference>
<name>A0A1J0AAD5_9CYAN</name>
<dbReference type="Gene3D" id="3.60.15.10">
    <property type="entry name" value="Ribonuclease Z/Hydroxyacylglutathione hydrolase-like"/>
    <property type="match status" value="1"/>
</dbReference>
<evidence type="ECO:0000313" key="2">
    <source>
        <dbReference type="Proteomes" id="UP000180235"/>
    </source>
</evidence>
<evidence type="ECO:0000313" key="1">
    <source>
        <dbReference type="EMBL" id="APB32865.1"/>
    </source>
</evidence>
<dbReference type="PANTHER" id="PTHR36142:SF2">
    <property type="entry name" value="METALLO-HYDROLASE_OXIDOREDUCTASE SUPERFAMILY PROTEIN"/>
    <property type="match status" value="1"/>
</dbReference>
<dbReference type="PANTHER" id="PTHR36142">
    <property type="entry name" value="METALLO-HYDROLASE/OXIDOREDUCTASE SUPERFAMILY PROTEIN"/>
    <property type="match status" value="1"/>
</dbReference>
<dbReference type="OrthoDB" id="507726at2"/>
<dbReference type="RefSeq" id="WP_071453543.1">
    <property type="nucleotide sequence ID" value="NZ_CP017675.1"/>
</dbReference>
<dbReference type="InterPro" id="IPR036866">
    <property type="entry name" value="RibonucZ/Hydroxyglut_hydro"/>
</dbReference>
<protein>
    <submittedName>
        <fullName evidence="1">Zn-dependent hydrolases of the beta-lactamase fold</fullName>
    </submittedName>
</protein>
<gene>
    <name evidence="1" type="ORF">GlitD10_0551</name>
</gene>
<keyword evidence="1" id="KW-0378">Hydrolase</keyword>
<proteinExistence type="predicted"/>
<organism evidence="1 2">
    <name type="scientific">Gloeomargarita lithophora Alchichica-D10</name>
    <dbReference type="NCBI Taxonomy" id="1188229"/>
    <lineage>
        <taxon>Bacteria</taxon>
        <taxon>Bacillati</taxon>
        <taxon>Cyanobacteriota</taxon>
        <taxon>Cyanophyceae</taxon>
        <taxon>Gloeomargaritales</taxon>
        <taxon>Gloeomargaritaceae</taxon>
        <taxon>Gloeomargarita</taxon>
    </lineage>
</organism>
<sequence>MHVTWFEANTWLVEWAGLRLLFDPWLIGPLVFGKLDWLFKAERRQPIAELPTNLDAIVITQGLEDHCHPLTLSRLERSIPVIASPSAAKVVQGLGYSQVTTLQHGEKTVLAEKLTIQAFPGAPVGPNYVENGYLIREHRTGQTLYYEPHGYHQGAFGVVPSVDVAIAPVVDLGLPFLGAIIRGNQVALELARKLHPQVMLTTALGDFSTSGFLLKFVRAKGDIQSFQQQLIEAGLSTQAMELTPRQVIELPLKVGLNC</sequence>
<dbReference type="Proteomes" id="UP000180235">
    <property type="component" value="Chromosome"/>
</dbReference>
<dbReference type="SUPFAM" id="SSF56281">
    <property type="entry name" value="Metallo-hydrolase/oxidoreductase"/>
    <property type="match status" value="1"/>
</dbReference>
<dbReference type="AlphaFoldDB" id="A0A1J0AAD5"/>
<dbReference type="STRING" id="1188229.GlitD10_0551"/>
<dbReference type="KEGG" id="glt:GlitD10_0551"/>
<reference evidence="1 2" key="1">
    <citation type="submission" date="2016-10" db="EMBL/GenBank/DDBJ databases">
        <title>Description of Gloeomargarita lithophora gen. nov., sp. nov., a thylakoid-bearing basal-branching cyanobacterium with intracellular carbonates, and proposal for Gloeomargaritales ord. nov.</title>
        <authorList>
            <person name="Moreira D."/>
            <person name="Tavera R."/>
            <person name="Benzerara K."/>
            <person name="Skouri-Panet F."/>
            <person name="Couradeau E."/>
            <person name="Gerard E."/>
            <person name="Loussert C."/>
            <person name="Novelo E."/>
            <person name="Zivanovic Y."/>
            <person name="Lopez-Garcia P."/>
        </authorList>
    </citation>
    <scope>NUCLEOTIDE SEQUENCE [LARGE SCALE GENOMIC DNA]</scope>
    <source>
        <strain evidence="1 2">D10</strain>
    </source>
</reference>
<accession>A0A1J0AAD5</accession>
<dbReference type="GO" id="GO:0016787">
    <property type="term" value="F:hydrolase activity"/>
    <property type="evidence" value="ECO:0007669"/>
    <property type="project" value="UniProtKB-KW"/>
</dbReference>
<keyword evidence="2" id="KW-1185">Reference proteome</keyword>